<name>A0AA38GWQ1_TAXCH</name>
<feature type="non-terminal residue" evidence="1">
    <location>
        <position position="74"/>
    </location>
</feature>
<proteinExistence type="predicted"/>
<evidence type="ECO:0000313" key="1">
    <source>
        <dbReference type="EMBL" id="KAH9330653.1"/>
    </source>
</evidence>
<accession>A0AA38GWQ1</accession>
<dbReference type="Proteomes" id="UP000824469">
    <property type="component" value="Unassembled WGS sequence"/>
</dbReference>
<dbReference type="AlphaFoldDB" id="A0AA38GWQ1"/>
<comment type="caution">
    <text evidence="1">The sequence shown here is derived from an EMBL/GenBank/DDBJ whole genome shotgun (WGS) entry which is preliminary data.</text>
</comment>
<protein>
    <recommendedName>
        <fullName evidence="3">Gag-pol polyprotein</fullName>
    </recommendedName>
</protein>
<sequence>MEEAKNLSTLKMDELHGILISYEMRTTELKSIKKEAAFKADKESQAKKNKVESDMEVNDEKVEAMFVRKMKRGS</sequence>
<reference evidence="1 2" key="1">
    <citation type="journal article" date="2021" name="Nat. Plants">
        <title>The Taxus genome provides insights into paclitaxel biosynthesis.</title>
        <authorList>
            <person name="Xiong X."/>
            <person name="Gou J."/>
            <person name="Liao Q."/>
            <person name="Li Y."/>
            <person name="Zhou Q."/>
            <person name="Bi G."/>
            <person name="Li C."/>
            <person name="Du R."/>
            <person name="Wang X."/>
            <person name="Sun T."/>
            <person name="Guo L."/>
            <person name="Liang H."/>
            <person name="Lu P."/>
            <person name="Wu Y."/>
            <person name="Zhang Z."/>
            <person name="Ro D.K."/>
            <person name="Shang Y."/>
            <person name="Huang S."/>
            <person name="Yan J."/>
        </authorList>
    </citation>
    <scope>NUCLEOTIDE SEQUENCE [LARGE SCALE GENOMIC DNA]</scope>
    <source>
        <strain evidence="1">Ta-2019</strain>
    </source>
</reference>
<evidence type="ECO:0000313" key="2">
    <source>
        <dbReference type="Proteomes" id="UP000824469"/>
    </source>
</evidence>
<gene>
    <name evidence="1" type="ORF">KI387_002761</name>
</gene>
<evidence type="ECO:0008006" key="3">
    <source>
        <dbReference type="Google" id="ProtNLM"/>
    </source>
</evidence>
<organism evidence="1 2">
    <name type="scientific">Taxus chinensis</name>
    <name type="common">Chinese yew</name>
    <name type="synonym">Taxus wallichiana var. chinensis</name>
    <dbReference type="NCBI Taxonomy" id="29808"/>
    <lineage>
        <taxon>Eukaryota</taxon>
        <taxon>Viridiplantae</taxon>
        <taxon>Streptophyta</taxon>
        <taxon>Embryophyta</taxon>
        <taxon>Tracheophyta</taxon>
        <taxon>Spermatophyta</taxon>
        <taxon>Pinopsida</taxon>
        <taxon>Pinidae</taxon>
        <taxon>Conifers II</taxon>
        <taxon>Cupressales</taxon>
        <taxon>Taxaceae</taxon>
        <taxon>Taxus</taxon>
    </lineage>
</organism>
<dbReference type="EMBL" id="JAHRHJ020000001">
    <property type="protein sequence ID" value="KAH9330653.1"/>
    <property type="molecule type" value="Genomic_DNA"/>
</dbReference>
<keyword evidence="2" id="KW-1185">Reference proteome</keyword>